<feature type="compositionally biased region" description="Basic residues" evidence="1">
    <location>
        <begin position="344"/>
        <end position="355"/>
    </location>
</feature>
<protein>
    <submittedName>
        <fullName evidence="2">Uncharacterized protein</fullName>
    </submittedName>
</protein>
<accession>A0A6A6C1T0</accession>
<proteinExistence type="predicted"/>
<feature type="compositionally biased region" description="Acidic residues" evidence="1">
    <location>
        <begin position="205"/>
        <end position="235"/>
    </location>
</feature>
<feature type="region of interest" description="Disordered" evidence="1">
    <location>
        <begin position="180"/>
        <end position="284"/>
    </location>
</feature>
<evidence type="ECO:0000313" key="3">
    <source>
        <dbReference type="Proteomes" id="UP000799537"/>
    </source>
</evidence>
<dbReference type="AlphaFoldDB" id="A0A6A6C1T0"/>
<reference evidence="2" key="1">
    <citation type="journal article" date="2020" name="Stud. Mycol.">
        <title>101 Dothideomycetes genomes: a test case for predicting lifestyles and emergence of pathogens.</title>
        <authorList>
            <person name="Haridas S."/>
            <person name="Albert R."/>
            <person name="Binder M."/>
            <person name="Bloem J."/>
            <person name="Labutti K."/>
            <person name="Salamov A."/>
            <person name="Andreopoulos B."/>
            <person name="Baker S."/>
            <person name="Barry K."/>
            <person name="Bills G."/>
            <person name="Bluhm B."/>
            <person name="Cannon C."/>
            <person name="Castanera R."/>
            <person name="Culley D."/>
            <person name="Daum C."/>
            <person name="Ezra D."/>
            <person name="Gonzalez J."/>
            <person name="Henrissat B."/>
            <person name="Kuo A."/>
            <person name="Liang C."/>
            <person name="Lipzen A."/>
            <person name="Lutzoni F."/>
            <person name="Magnuson J."/>
            <person name="Mondo S."/>
            <person name="Nolan M."/>
            <person name="Ohm R."/>
            <person name="Pangilinan J."/>
            <person name="Park H.-J."/>
            <person name="Ramirez L."/>
            <person name="Alfaro M."/>
            <person name="Sun H."/>
            <person name="Tritt A."/>
            <person name="Yoshinaga Y."/>
            <person name="Zwiers L.-H."/>
            <person name="Turgeon B."/>
            <person name="Goodwin S."/>
            <person name="Spatafora J."/>
            <person name="Crous P."/>
            <person name="Grigoriev I."/>
        </authorList>
    </citation>
    <scope>NUCLEOTIDE SEQUENCE</scope>
    <source>
        <strain evidence="2">ATCC 36951</strain>
    </source>
</reference>
<keyword evidence="3" id="KW-1185">Reference proteome</keyword>
<feature type="region of interest" description="Disordered" evidence="1">
    <location>
        <begin position="326"/>
        <end position="355"/>
    </location>
</feature>
<name>A0A6A6C1T0_ZASCE</name>
<dbReference type="RefSeq" id="XP_033661712.1">
    <property type="nucleotide sequence ID" value="XM_033809146.1"/>
</dbReference>
<evidence type="ECO:0000256" key="1">
    <source>
        <dbReference type="SAM" id="MobiDB-lite"/>
    </source>
</evidence>
<dbReference type="GeneID" id="54562418"/>
<organism evidence="2 3">
    <name type="scientific">Zasmidium cellare ATCC 36951</name>
    <dbReference type="NCBI Taxonomy" id="1080233"/>
    <lineage>
        <taxon>Eukaryota</taxon>
        <taxon>Fungi</taxon>
        <taxon>Dikarya</taxon>
        <taxon>Ascomycota</taxon>
        <taxon>Pezizomycotina</taxon>
        <taxon>Dothideomycetes</taxon>
        <taxon>Dothideomycetidae</taxon>
        <taxon>Mycosphaerellales</taxon>
        <taxon>Mycosphaerellaceae</taxon>
        <taxon>Zasmidium</taxon>
    </lineage>
</organism>
<feature type="compositionally biased region" description="Polar residues" evidence="1">
    <location>
        <begin position="180"/>
        <end position="190"/>
    </location>
</feature>
<feature type="compositionally biased region" description="Acidic residues" evidence="1">
    <location>
        <begin position="272"/>
        <end position="282"/>
    </location>
</feature>
<dbReference type="Proteomes" id="UP000799537">
    <property type="component" value="Unassembled WGS sequence"/>
</dbReference>
<evidence type="ECO:0000313" key="2">
    <source>
        <dbReference type="EMBL" id="KAF2160823.1"/>
    </source>
</evidence>
<dbReference type="EMBL" id="ML993623">
    <property type="protein sequence ID" value="KAF2160823.1"/>
    <property type="molecule type" value="Genomic_DNA"/>
</dbReference>
<gene>
    <name evidence="2" type="ORF">M409DRAFT_28702</name>
</gene>
<sequence length="398" mass="44867">MKHQEGVHASLRLKGSNEYITEYPTPSASKHFRDACGRFISTPPGHAFEVGIKFPKELFKNQNIMVIINCGPSAGPVEQRQNYQAWYIPSGSADSGCEFLSFITWEDDLSAPQEIAMVVPDPANYDKLRATATDDSWVDENTASPGCVTVLVLRAAEQLQEFQGKQMATVVGRRNFLASTEASPQGITHSTKTERQARKRRVSESEDSEENEAGEESEESDVEEEDEEDEEEGEEQNSPTRRMSRRRKRSIDYFFAESPDSVWLRPDGEWVPSEDEDDEEVLPQEVKEEGRANPWNQEAILAHASDSPAPEQAQLNLPANASNAVDLTGEQHPQDPSSVPGGRKILRSGRGNRKRRVTIIQSDTDDEEDIEDEMRHIELRRKLRAMRKWKAKAVKKEA</sequence>